<reference evidence="2 3" key="1">
    <citation type="submission" date="2020-03" db="EMBL/GenBank/DDBJ databases">
        <title>Sequencing the genomes of 1000 actinobacteria strains.</title>
        <authorList>
            <person name="Klenk H.-P."/>
        </authorList>
    </citation>
    <scope>NUCLEOTIDE SEQUENCE [LARGE SCALE GENOMIC DNA]</scope>
    <source>
        <strain evidence="2 3">DSM 45668</strain>
    </source>
</reference>
<evidence type="ECO:0000256" key="1">
    <source>
        <dbReference type="SAM" id="MobiDB-lite"/>
    </source>
</evidence>
<name>A0ABX0SPA6_9PSEU</name>
<evidence type="ECO:0000313" key="3">
    <source>
        <dbReference type="Proteomes" id="UP000754495"/>
    </source>
</evidence>
<accession>A0ABX0SPA6</accession>
<feature type="compositionally biased region" description="Basic and acidic residues" evidence="1">
    <location>
        <begin position="258"/>
        <end position="270"/>
    </location>
</feature>
<dbReference type="EMBL" id="JAANOU010000001">
    <property type="protein sequence ID" value="NIH78797.1"/>
    <property type="molecule type" value="Genomic_DNA"/>
</dbReference>
<dbReference type="Proteomes" id="UP000754495">
    <property type="component" value="Unassembled WGS sequence"/>
</dbReference>
<comment type="caution">
    <text evidence="2">The sequence shown here is derived from an EMBL/GenBank/DDBJ whole genome shotgun (WGS) entry which is preliminary data.</text>
</comment>
<gene>
    <name evidence="2" type="ORF">FHX46_001327</name>
</gene>
<proteinExistence type="predicted"/>
<organism evidence="2 3">
    <name type="scientific">Amycolatopsis viridis</name>
    <dbReference type="NCBI Taxonomy" id="185678"/>
    <lineage>
        <taxon>Bacteria</taxon>
        <taxon>Bacillati</taxon>
        <taxon>Actinomycetota</taxon>
        <taxon>Actinomycetes</taxon>
        <taxon>Pseudonocardiales</taxon>
        <taxon>Pseudonocardiaceae</taxon>
        <taxon>Amycolatopsis</taxon>
    </lineage>
</organism>
<feature type="region of interest" description="Disordered" evidence="1">
    <location>
        <begin position="243"/>
        <end position="270"/>
    </location>
</feature>
<keyword evidence="3" id="KW-1185">Reference proteome</keyword>
<dbReference type="RefSeq" id="WP_167111601.1">
    <property type="nucleotide sequence ID" value="NZ_JAANOU010000001.1"/>
</dbReference>
<evidence type="ECO:0000313" key="2">
    <source>
        <dbReference type="EMBL" id="NIH78797.1"/>
    </source>
</evidence>
<sequence length="270" mass="30184">MGTYPLNSLSEFRPASGLTSGCVTDLILINGTGEMMYRPFAWTSKKEGWRNGYEPPVNLRPGEFGNCIADYGEFWGQAAHVQYYVNISPLEEPGDDLETAILNIYWSNFFGEKNKYELRWEIHDRNYSPRVSRMIMDGKSPTPVQGFDSQGRTWNLEKHEEKKNSDSFGKSHETNGRTCVAFTVGSVLAGPDWVDLWGAQSSSMCDIYEDGLKQMGTSWKSGDIGAALGNVLGWIANNCHNAHEQDTSQGSADWADLGESRRRDTGSERP</sequence>
<protein>
    <submittedName>
        <fullName evidence="2">Uncharacterized protein</fullName>
    </submittedName>
</protein>